<sequence length="432" mass="45254">MGSVIVIEPSPGGLALVEAGKAHGKHVVLLASAQAGEKVRAAAKAQGAEIVDVDTNDVDAVLEACRSLAGTHEVEAVVPGMDYYVQAAAKSAQALGLPGLSPDLARRLRNKYEVRRMVAEAGVATPSFALVGDDESDVENAAAITGFPAVLKPVDASGSLGVQRVDDLEELQKIVAKRREKALVDVGRRVGEAWMLESYLDGPEYSVEGVIADNGPLVLTVTKKRLGPEPYFIEVGHVVGDALPAELQRALSDYTRQVMVALGLPLGVFHAEVRHTSQGPMLIEVNVRLPGDRITRLVELACGFSLPSALLRSHLHGPLPAAECGTSANGLAGVSFVTAADVKQAPNDVELEALRDQPWVDELEFAGMPENPCCAAFRERLGHVVCTAESAAELDERLNRVSAVLTGTAHAGIAAMAAQAPRAAEAACCPGG</sequence>
<evidence type="ECO:0000259" key="5">
    <source>
        <dbReference type="PROSITE" id="PS50975"/>
    </source>
</evidence>
<dbReference type="Gene3D" id="3.30.470.20">
    <property type="entry name" value="ATP-grasp fold, B domain"/>
    <property type="match status" value="1"/>
</dbReference>
<feature type="domain" description="ATP-grasp" evidence="5">
    <location>
        <begin position="115"/>
        <end position="315"/>
    </location>
</feature>
<dbReference type="PROSITE" id="PS50975">
    <property type="entry name" value="ATP_GRASP"/>
    <property type="match status" value="1"/>
</dbReference>
<dbReference type="InterPro" id="IPR041472">
    <property type="entry name" value="BL00235/CARNS1_N"/>
</dbReference>
<accession>A0A369T9F9</accession>
<dbReference type="GO" id="GO:0046872">
    <property type="term" value="F:metal ion binding"/>
    <property type="evidence" value="ECO:0007669"/>
    <property type="project" value="InterPro"/>
</dbReference>
<dbReference type="AlphaFoldDB" id="A0A369T9F9"/>
<dbReference type="GO" id="GO:0005524">
    <property type="term" value="F:ATP binding"/>
    <property type="evidence" value="ECO:0007669"/>
    <property type="project" value="UniProtKB-UniRule"/>
</dbReference>
<proteinExistence type="predicted"/>
<organism evidence="6 7">
    <name type="scientific">Ferruginivarius sediminum</name>
    <dbReference type="NCBI Taxonomy" id="2661937"/>
    <lineage>
        <taxon>Bacteria</taxon>
        <taxon>Pseudomonadati</taxon>
        <taxon>Pseudomonadota</taxon>
        <taxon>Alphaproteobacteria</taxon>
        <taxon>Rhodospirillales</taxon>
        <taxon>Rhodospirillaceae</taxon>
        <taxon>Ferruginivarius</taxon>
    </lineage>
</organism>
<dbReference type="PANTHER" id="PTHR43585">
    <property type="entry name" value="FUMIPYRROLE BIOSYNTHESIS PROTEIN C"/>
    <property type="match status" value="1"/>
</dbReference>
<dbReference type="InterPro" id="IPR052032">
    <property type="entry name" value="ATP-dep_AA_Ligase"/>
</dbReference>
<gene>
    <name evidence="6" type="ORF">DRB17_10615</name>
</gene>
<comment type="caution">
    <text evidence="6">The sequence shown here is derived from an EMBL/GenBank/DDBJ whole genome shotgun (WGS) entry which is preliminary data.</text>
</comment>
<dbReference type="Pfam" id="PF18130">
    <property type="entry name" value="ATPgrasp_N"/>
    <property type="match status" value="1"/>
</dbReference>
<dbReference type="Gene3D" id="3.40.50.20">
    <property type="match status" value="1"/>
</dbReference>
<evidence type="ECO:0000313" key="7">
    <source>
        <dbReference type="Proteomes" id="UP000253941"/>
    </source>
</evidence>
<evidence type="ECO:0000256" key="4">
    <source>
        <dbReference type="PROSITE-ProRule" id="PRU00409"/>
    </source>
</evidence>
<evidence type="ECO:0000256" key="2">
    <source>
        <dbReference type="ARBA" id="ARBA00022741"/>
    </source>
</evidence>
<dbReference type="Proteomes" id="UP000253941">
    <property type="component" value="Unassembled WGS sequence"/>
</dbReference>
<keyword evidence="3 4" id="KW-0067">ATP-binding</keyword>
<keyword evidence="1" id="KW-0436">Ligase</keyword>
<evidence type="ECO:0000313" key="6">
    <source>
        <dbReference type="EMBL" id="RDD61930.1"/>
    </source>
</evidence>
<dbReference type="EMBL" id="QPMH01000008">
    <property type="protein sequence ID" value="RDD61930.1"/>
    <property type="molecule type" value="Genomic_DNA"/>
</dbReference>
<dbReference type="PANTHER" id="PTHR43585:SF2">
    <property type="entry name" value="ATP-GRASP ENZYME FSQD"/>
    <property type="match status" value="1"/>
</dbReference>
<dbReference type="GO" id="GO:0016874">
    <property type="term" value="F:ligase activity"/>
    <property type="evidence" value="ECO:0007669"/>
    <property type="project" value="UniProtKB-KW"/>
</dbReference>
<evidence type="ECO:0000256" key="1">
    <source>
        <dbReference type="ARBA" id="ARBA00022598"/>
    </source>
</evidence>
<evidence type="ECO:0000256" key="3">
    <source>
        <dbReference type="ARBA" id="ARBA00022840"/>
    </source>
</evidence>
<dbReference type="RefSeq" id="WP_114582174.1">
    <property type="nucleotide sequence ID" value="NZ_QPMH01000008.1"/>
</dbReference>
<keyword evidence="2 4" id="KW-0547">Nucleotide-binding</keyword>
<dbReference type="InterPro" id="IPR011761">
    <property type="entry name" value="ATP-grasp"/>
</dbReference>
<name>A0A369T9F9_9PROT</name>
<dbReference type="Pfam" id="PF13535">
    <property type="entry name" value="ATP-grasp_4"/>
    <property type="match status" value="1"/>
</dbReference>
<protein>
    <submittedName>
        <fullName evidence="6">ATP-grasp domain-containing protein</fullName>
    </submittedName>
</protein>
<dbReference type="SUPFAM" id="SSF56059">
    <property type="entry name" value="Glutathione synthetase ATP-binding domain-like"/>
    <property type="match status" value="1"/>
</dbReference>
<keyword evidence="7" id="KW-1185">Reference proteome</keyword>
<reference evidence="6 7" key="1">
    <citation type="submission" date="2018-07" db="EMBL/GenBank/DDBJ databases">
        <title>Venubactetium sediminum gen. nov., sp. nov., isolated from a marine solar saltern.</title>
        <authorList>
            <person name="Wang S."/>
        </authorList>
    </citation>
    <scope>NUCLEOTIDE SEQUENCE [LARGE SCALE GENOMIC DNA]</scope>
    <source>
        <strain evidence="6 7">WD2A32</strain>
    </source>
</reference>